<organism evidence="3 4">
    <name type="scientific">Candida metapsilosis</name>
    <dbReference type="NCBI Taxonomy" id="273372"/>
    <lineage>
        <taxon>Eukaryota</taxon>
        <taxon>Fungi</taxon>
        <taxon>Dikarya</taxon>
        <taxon>Ascomycota</taxon>
        <taxon>Saccharomycotina</taxon>
        <taxon>Pichiomycetes</taxon>
        <taxon>Debaryomycetaceae</taxon>
        <taxon>Candida/Lodderomyces clade</taxon>
        <taxon>Candida</taxon>
    </lineage>
</organism>
<sequence>MISDSDESQTTDNHEYTIDDYYKLVKPLWSHKNVKFDPKIDHHKVFRTLVDFSLTRTMLLSDLKKTSIAVGDIFVAKVRNIDCLVVRINNHNSEIRSSIAHITNSDSEQSANQGSKSLNTNHPQYRSCLRSKYIEFCPHSAIGAYLFSRFHIPDYDEQFEFDLSGELDLPTVQKVKLLRGHNNLVPMSGSQQMKTQKKALEIAGFDPKETNLEKLLVAHAFELPKEMSANSLEELPFDVLIQVAGFESGKDYSILRGSIDPPQNLLEKIFPFINEDLEGSKSDTMIDDGDNEQQLKEVLKMLRKSLCQDMLIIKKRYPHNPLSNSEIFNSPEFEAFVKKVENDGEYDRLMRESCFNPQDDETESDSEDPWPSSIDFDSKEDLQRLVELQSNKLRKMEKDIANNIQHQHQISNHLYDFIAKQTEIMNKQSDFLRNIQNSINGLIILSSSKNKSNEYLAQQSLQDTARYINSGENEHIRAGIDNTLQLLSRMRGGLEGTSAANVLQQVPSSVSNPTYSYAYNQPMPPVHQVPPPPPQPQSQQQQQQQQQIPAVSATTHRLSDTSISTRSSMVSTSSPHFRPALSHFLPQQPHPSHPHHSHHSITASSLSHTPISQIPHHQQQHSQQFQSSSSSSLLTQGVQLQQQQQQQQQQPPAPKTPRELTLQKRLSRQATTLYEMWDDFKTLEQELAQHDISVTEWLKVHGSSERQFRHTRLKIIKFVEEEAMRRNAPVEVVKEMLHNKMRNRLRPWTLDEVQRMLTSGRRIDLDDPRL</sequence>
<evidence type="ECO:0000259" key="2">
    <source>
        <dbReference type="Pfam" id="PF16787"/>
    </source>
</evidence>
<name>A0A8H8DAU4_9ASCO</name>
<dbReference type="Gene3D" id="1.10.443.20">
    <property type="entry name" value="Centromere DNA-binding protein complex CBF3 subunit, domain 2"/>
    <property type="match status" value="1"/>
</dbReference>
<dbReference type="InterPro" id="IPR031872">
    <property type="entry name" value="NDC10_II"/>
</dbReference>
<comment type="caution">
    <text evidence="3">The sequence shown here is derived from an EMBL/GenBank/DDBJ whole genome shotgun (WGS) entry which is preliminary data.</text>
</comment>
<reference evidence="3 4" key="1">
    <citation type="submission" date="2020-12" db="EMBL/GenBank/DDBJ databases">
        <title>Effect of drift, selection, and recombination on the evolution of hybrid genomes in Candida yeast pathogens.</title>
        <authorList>
            <person name="Mixao V."/>
            <person name="Ksiezopolska E."/>
            <person name="Saus E."/>
            <person name="Boekhout T."/>
            <person name="Gacser A."/>
            <person name="Gabaldon T."/>
        </authorList>
    </citation>
    <scope>NUCLEOTIDE SEQUENCE [LARGE SCALE GENOMIC DNA]</scope>
    <source>
        <strain evidence="3 4">BP57</strain>
    </source>
</reference>
<evidence type="ECO:0000313" key="4">
    <source>
        <dbReference type="Proteomes" id="UP000669133"/>
    </source>
</evidence>
<dbReference type="GO" id="GO:0003677">
    <property type="term" value="F:DNA binding"/>
    <property type="evidence" value="ECO:0007669"/>
    <property type="project" value="InterPro"/>
</dbReference>
<keyword evidence="4" id="KW-1185">Reference proteome</keyword>
<dbReference type="AlphaFoldDB" id="A0A8H8DAU4"/>
<feature type="domain" description="Ndc10" evidence="2">
    <location>
        <begin position="225"/>
        <end position="333"/>
    </location>
</feature>
<feature type="compositionally biased region" description="Low complexity" evidence="1">
    <location>
        <begin position="537"/>
        <end position="549"/>
    </location>
</feature>
<dbReference type="OrthoDB" id="4016214at2759"/>
<feature type="domain" description="Ndc10" evidence="2">
    <location>
        <begin position="42"/>
        <end position="181"/>
    </location>
</feature>
<evidence type="ECO:0000313" key="3">
    <source>
        <dbReference type="EMBL" id="KAG5419663.1"/>
    </source>
</evidence>
<dbReference type="EMBL" id="JAEOAQ010000002">
    <property type="protein sequence ID" value="KAG5419663.1"/>
    <property type="molecule type" value="Genomic_DNA"/>
</dbReference>
<dbReference type="GeneID" id="93650172"/>
<feature type="compositionally biased region" description="Pro residues" evidence="1">
    <location>
        <begin position="522"/>
        <end position="536"/>
    </location>
</feature>
<dbReference type="RefSeq" id="XP_067548779.1">
    <property type="nucleotide sequence ID" value="XM_067690300.1"/>
</dbReference>
<protein>
    <recommendedName>
        <fullName evidence="2">Ndc10 domain-containing protein</fullName>
    </recommendedName>
</protein>
<dbReference type="Pfam" id="PF16787">
    <property type="entry name" value="NDC10_II"/>
    <property type="match status" value="2"/>
</dbReference>
<accession>A0A8H8DAU4</accession>
<feature type="region of interest" description="Disordered" evidence="1">
    <location>
        <begin position="513"/>
        <end position="660"/>
    </location>
</feature>
<evidence type="ECO:0000256" key="1">
    <source>
        <dbReference type="SAM" id="MobiDB-lite"/>
    </source>
</evidence>
<dbReference type="InterPro" id="IPR038279">
    <property type="entry name" value="Ndc10_dom2_sf"/>
</dbReference>
<feature type="compositionally biased region" description="Low complexity" evidence="1">
    <location>
        <begin position="560"/>
        <end position="574"/>
    </location>
</feature>
<feature type="compositionally biased region" description="Low complexity" evidence="1">
    <location>
        <begin position="600"/>
        <end position="650"/>
    </location>
</feature>
<dbReference type="Proteomes" id="UP000669133">
    <property type="component" value="Unassembled WGS sequence"/>
</dbReference>
<gene>
    <name evidence="3" type="ORF">I9W82_001543</name>
</gene>
<proteinExistence type="predicted"/>